<reference evidence="2" key="1">
    <citation type="submission" date="2018-12" db="EMBL/GenBank/DDBJ databases">
        <title>Tengunoibacter tsumagoiensis gen. nov., sp. nov., Dictyobacter kobayashii sp. nov., D. alpinus sp. nov., and D. joshuensis sp. nov. and description of Dictyobacteraceae fam. nov. within the order Ktedonobacterales isolated from Tengu-no-mugimeshi.</title>
        <authorList>
            <person name="Wang C.M."/>
            <person name="Zheng Y."/>
            <person name="Sakai Y."/>
            <person name="Toyoda A."/>
            <person name="Minakuchi Y."/>
            <person name="Abe K."/>
            <person name="Yokota A."/>
            <person name="Yabe S."/>
        </authorList>
    </citation>
    <scope>NUCLEOTIDE SEQUENCE [LARGE SCALE GENOMIC DNA]</scope>
    <source>
        <strain evidence="2">Uno11</strain>
    </source>
</reference>
<name>A0A402ASZ6_9CHLR</name>
<dbReference type="AlphaFoldDB" id="A0A402ASZ6"/>
<proteinExistence type="predicted"/>
<dbReference type="OrthoDB" id="5295172at2"/>
<sequence length="201" mass="23372">MKSNTVVAYAPVIIKLLQGPLFSDEPNSWNLLLHYVEQIQAYFAQIGLEVQLHEEDGFAYLHQPTIEDDDGHSYVLPRLTRRDRLNYHTTLLCVLLREQLDQFESSNLDSGSCLLTRKQLYDLLFPFLPERSNQLVMYKKMDATISTVIELGFLKRITSQTDSEYFEIRRLVKARVNAERLLEIKEKLQRYGTPLSETTDA</sequence>
<dbReference type="InterPro" id="IPR025449">
    <property type="entry name" value="JetB"/>
</dbReference>
<organism evidence="1 2">
    <name type="scientific">Dictyobacter kobayashii</name>
    <dbReference type="NCBI Taxonomy" id="2014872"/>
    <lineage>
        <taxon>Bacteria</taxon>
        <taxon>Bacillati</taxon>
        <taxon>Chloroflexota</taxon>
        <taxon>Ktedonobacteria</taxon>
        <taxon>Ktedonobacterales</taxon>
        <taxon>Dictyobacteraceae</taxon>
        <taxon>Dictyobacter</taxon>
    </lineage>
</organism>
<keyword evidence="2" id="KW-1185">Reference proteome</keyword>
<evidence type="ECO:0000313" key="1">
    <source>
        <dbReference type="EMBL" id="GCE22224.1"/>
    </source>
</evidence>
<comment type="caution">
    <text evidence="1">The sequence shown here is derived from an EMBL/GenBank/DDBJ whole genome shotgun (WGS) entry which is preliminary data.</text>
</comment>
<protein>
    <recommendedName>
        <fullName evidence="3">DUF4194 domain-containing protein</fullName>
    </recommendedName>
</protein>
<gene>
    <name evidence="1" type="ORF">KDK_60240</name>
</gene>
<dbReference type="Pfam" id="PF13835">
    <property type="entry name" value="DUF4194"/>
    <property type="match status" value="1"/>
</dbReference>
<evidence type="ECO:0008006" key="3">
    <source>
        <dbReference type="Google" id="ProtNLM"/>
    </source>
</evidence>
<dbReference type="EMBL" id="BIFS01000002">
    <property type="protein sequence ID" value="GCE22224.1"/>
    <property type="molecule type" value="Genomic_DNA"/>
</dbReference>
<evidence type="ECO:0000313" key="2">
    <source>
        <dbReference type="Proteomes" id="UP000287188"/>
    </source>
</evidence>
<accession>A0A402ASZ6</accession>
<dbReference type="Proteomes" id="UP000287188">
    <property type="component" value="Unassembled WGS sequence"/>
</dbReference>
<dbReference type="RefSeq" id="WP_126554838.1">
    <property type="nucleotide sequence ID" value="NZ_BIFS01000002.1"/>
</dbReference>